<dbReference type="Proteomes" id="UP001287282">
    <property type="component" value="Unassembled WGS sequence"/>
</dbReference>
<keyword evidence="1" id="KW-0472">Membrane</keyword>
<organism evidence="2 3">
    <name type="scientific">Alkalihalophilus lindianensis</name>
    <dbReference type="NCBI Taxonomy" id="1630542"/>
    <lineage>
        <taxon>Bacteria</taxon>
        <taxon>Bacillati</taxon>
        <taxon>Bacillota</taxon>
        <taxon>Bacilli</taxon>
        <taxon>Bacillales</taxon>
        <taxon>Bacillaceae</taxon>
        <taxon>Alkalihalophilus</taxon>
    </lineage>
</organism>
<reference evidence="2 3" key="1">
    <citation type="submission" date="2023-10" db="EMBL/GenBank/DDBJ databases">
        <title>Screening of Alkalihalobacillus lindianensis BZ-TG-R113 and Its Alleviation of Salt Stress on Rapeseed Growth.</title>
        <authorList>
            <person name="Zhao B."/>
            <person name="Guo T."/>
        </authorList>
    </citation>
    <scope>NUCLEOTIDE SEQUENCE [LARGE SCALE GENOMIC DNA]</scope>
    <source>
        <strain evidence="2 3">BZ-TG-R113</strain>
    </source>
</reference>
<keyword evidence="3" id="KW-1185">Reference proteome</keyword>
<accession>A0ABU3X7V4</accession>
<keyword evidence="1" id="KW-1133">Transmembrane helix</keyword>
<name>A0ABU3X7V4_9BACI</name>
<evidence type="ECO:0000313" key="3">
    <source>
        <dbReference type="Proteomes" id="UP001287282"/>
    </source>
</evidence>
<evidence type="ECO:0000256" key="1">
    <source>
        <dbReference type="SAM" id="Phobius"/>
    </source>
</evidence>
<feature type="transmembrane region" description="Helical" evidence="1">
    <location>
        <begin position="12"/>
        <end position="44"/>
    </location>
</feature>
<evidence type="ECO:0008006" key="4">
    <source>
        <dbReference type="Google" id="ProtNLM"/>
    </source>
</evidence>
<gene>
    <name evidence="2" type="ORF">RYX56_06290</name>
</gene>
<dbReference type="EMBL" id="JAWJBA010000001">
    <property type="protein sequence ID" value="MDV2683980.1"/>
    <property type="molecule type" value="Genomic_DNA"/>
</dbReference>
<evidence type="ECO:0000313" key="2">
    <source>
        <dbReference type="EMBL" id="MDV2683980.1"/>
    </source>
</evidence>
<protein>
    <recommendedName>
        <fullName evidence="4">Phosphatidate cytidylyltransferase</fullName>
    </recommendedName>
</protein>
<keyword evidence="1" id="KW-0812">Transmembrane</keyword>
<sequence length="58" mass="6642">MNEKVEKAKSHAINISILISAGMFLVYDFTFIAFIPVLILGIIFETNMYFNGMNKLRL</sequence>
<proteinExistence type="predicted"/>
<dbReference type="RefSeq" id="WP_317121200.1">
    <property type="nucleotide sequence ID" value="NZ_JAWJBA010000001.1"/>
</dbReference>
<comment type="caution">
    <text evidence="2">The sequence shown here is derived from an EMBL/GenBank/DDBJ whole genome shotgun (WGS) entry which is preliminary data.</text>
</comment>